<evidence type="ECO:0000313" key="2">
    <source>
        <dbReference type="Proteomes" id="UP000288351"/>
    </source>
</evidence>
<name>A0A401QUY7_STRNR</name>
<organism evidence="1 2">
    <name type="scientific">Streptomyces noursei</name>
    <name type="common">Streptomyces albulus</name>
    <dbReference type="NCBI Taxonomy" id="1971"/>
    <lineage>
        <taxon>Bacteria</taxon>
        <taxon>Bacillati</taxon>
        <taxon>Actinomycetota</taxon>
        <taxon>Actinomycetes</taxon>
        <taxon>Kitasatosporales</taxon>
        <taxon>Streptomycetaceae</taxon>
        <taxon>Streptomyces</taxon>
    </lineage>
</organism>
<sequence length="96" mass="10032">MAPSLPYARCRDASWHCGTALPDRVVPRDALASAAAGGAPEMRAVPRKVMLALVAGCPSGCPDVDAAGIGHADAVATVDPFVRQRSRLEECVQWSC</sequence>
<dbReference type="RefSeq" id="WP_016572595.1">
    <property type="nucleotide sequence ID" value="NZ_BHXC01000006.1"/>
</dbReference>
<comment type="caution">
    <text evidence="1">The sequence shown here is derived from an EMBL/GenBank/DDBJ whole genome shotgun (WGS) entry which is preliminary data.</text>
</comment>
<protein>
    <submittedName>
        <fullName evidence="1">Uncharacterized protein</fullName>
    </submittedName>
</protein>
<dbReference type="AlphaFoldDB" id="A0A401QUY7"/>
<reference evidence="1 2" key="1">
    <citation type="journal article" date="2019" name="Microbiol. Resour. Announc.">
        <title>Draft Genome Sequence of the Most Traditional epsilon-Poly-l-Lysine Producer, Streptomyces albulus NBRC14147.</title>
        <authorList>
            <person name="Yamanaka K."/>
            <person name="Hamano Y."/>
        </authorList>
    </citation>
    <scope>NUCLEOTIDE SEQUENCE [LARGE SCALE GENOMIC DNA]</scope>
    <source>
        <strain evidence="1 2">NBRC 14147</strain>
    </source>
</reference>
<gene>
    <name evidence="1" type="ORF">SALB_01903</name>
</gene>
<proteinExistence type="predicted"/>
<evidence type="ECO:0000313" key="1">
    <source>
        <dbReference type="EMBL" id="GCB89229.1"/>
    </source>
</evidence>
<dbReference type="Proteomes" id="UP000288351">
    <property type="component" value="Unassembled WGS sequence"/>
</dbReference>
<dbReference type="EMBL" id="BHXC01000006">
    <property type="protein sequence ID" value="GCB89229.1"/>
    <property type="molecule type" value="Genomic_DNA"/>
</dbReference>
<accession>A0A401QUY7</accession>